<name>A0A1Z4JEW9_LEPBY</name>
<protein>
    <submittedName>
        <fullName evidence="2">Uncharacterized protein</fullName>
    </submittedName>
</protein>
<dbReference type="EMBL" id="AP018203">
    <property type="protein sequence ID" value="BAY55260.1"/>
    <property type="molecule type" value="Genomic_DNA"/>
</dbReference>
<sequence length="77" mass="8669">MSTSESPIGKPGELKEEFYDEACRLTGMTDPFTDDNGNAKAYRPGSDEPESLTRAYNQYVQRTHGSKGWDSDYDPEQ</sequence>
<evidence type="ECO:0000313" key="3">
    <source>
        <dbReference type="Proteomes" id="UP000217895"/>
    </source>
</evidence>
<proteinExistence type="predicted"/>
<keyword evidence="3" id="KW-1185">Reference proteome</keyword>
<organism evidence="2 3">
    <name type="scientific">Leptolyngbya boryana NIES-2135</name>
    <dbReference type="NCBI Taxonomy" id="1973484"/>
    <lineage>
        <taxon>Bacteria</taxon>
        <taxon>Bacillati</taxon>
        <taxon>Cyanobacteriota</taxon>
        <taxon>Cyanophyceae</taxon>
        <taxon>Leptolyngbyales</taxon>
        <taxon>Leptolyngbyaceae</taxon>
        <taxon>Leptolyngbya group</taxon>
        <taxon>Leptolyngbya</taxon>
    </lineage>
</organism>
<evidence type="ECO:0000313" key="2">
    <source>
        <dbReference type="EMBL" id="BAY55260.1"/>
    </source>
</evidence>
<gene>
    <name evidence="2" type="ORF">NIES2135_20830</name>
</gene>
<dbReference type="Proteomes" id="UP000217895">
    <property type="component" value="Chromosome"/>
</dbReference>
<dbReference type="AlphaFoldDB" id="A0A1Z4JEW9"/>
<evidence type="ECO:0000256" key="1">
    <source>
        <dbReference type="SAM" id="MobiDB-lite"/>
    </source>
</evidence>
<reference evidence="2 3" key="1">
    <citation type="submission" date="2017-06" db="EMBL/GenBank/DDBJ databases">
        <title>Genome sequencing of cyanobaciteial culture collection at National Institute for Environmental Studies (NIES).</title>
        <authorList>
            <person name="Hirose Y."/>
            <person name="Shimura Y."/>
            <person name="Fujisawa T."/>
            <person name="Nakamura Y."/>
            <person name="Kawachi M."/>
        </authorList>
    </citation>
    <scope>NUCLEOTIDE SEQUENCE [LARGE SCALE GENOMIC DNA]</scope>
    <source>
        <strain evidence="2 3">NIES-2135</strain>
    </source>
</reference>
<feature type="region of interest" description="Disordered" evidence="1">
    <location>
        <begin position="27"/>
        <end position="51"/>
    </location>
</feature>
<accession>A0A1Z4JEW9</accession>